<dbReference type="InterPro" id="IPR001577">
    <property type="entry name" value="Peptidase_M8"/>
</dbReference>
<dbReference type="VEuPathDB" id="FungiDB:PC110_g7713"/>
<feature type="coiled-coil region" evidence="9">
    <location>
        <begin position="1246"/>
        <end position="1273"/>
    </location>
</feature>
<name>A0A8T1USL4_9STRA</name>
<evidence type="ECO:0000256" key="4">
    <source>
        <dbReference type="ARBA" id="ARBA00022801"/>
    </source>
</evidence>
<dbReference type="GO" id="GO:0005737">
    <property type="term" value="C:cytoplasm"/>
    <property type="evidence" value="ECO:0007669"/>
    <property type="project" value="TreeGrafter"/>
</dbReference>
<keyword evidence="9" id="KW-0175">Coiled coil</keyword>
<keyword evidence="6 8" id="KW-0482">Metalloprotease</keyword>
<dbReference type="GO" id="GO:0016020">
    <property type="term" value="C:membrane"/>
    <property type="evidence" value="ECO:0007669"/>
    <property type="project" value="InterPro"/>
</dbReference>
<dbReference type="GO" id="GO:0046872">
    <property type="term" value="F:metal ion binding"/>
    <property type="evidence" value="ECO:0007669"/>
    <property type="project" value="UniProtKB-KW"/>
</dbReference>
<feature type="compositionally biased region" description="Low complexity" evidence="10">
    <location>
        <begin position="796"/>
        <end position="823"/>
    </location>
</feature>
<dbReference type="PANTHER" id="PTHR10942:SF0">
    <property type="entry name" value="LEISHMANOLYSIN-LIKE PEPTIDASE"/>
    <property type="match status" value="1"/>
</dbReference>
<evidence type="ECO:0000256" key="9">
    <source>
        <dbReference type="SAM" id="Coils"/>
    </source>
</evidence>
<evidence type="ECO:0000313" key="11">
    <source>
        <dbReference type="EMBL" id="KAG6969183.1"/>
    </source>
</evidence>
<keyword evidence="2" id="KW-0645">Protease</keyword>
<evidence type="ECO:0000256" key="1">
    <source>
        <dbReference type="ARBA" id="ARBA00005860"/>
    </source>
</evidence>
<evidence type="ECO:0000313" key="12">
    <source>
        <dbReference type="Proteomes" id="UP000688947"/>
    </source>
</evidence>
<keyword evidence="5 8" id="KW-0862">Zinc</keyword>
<feature type="region of interest" description="Disordered" evidence="10">
    <location>
        <begin position="792"/>
        <end position="828"/>
    </location>
</feature>
<organism evidence="11 12">
    <name type="scientific">Phytophthora cactorum</name>
    <dbReference type="NCBI Taxonomy" id="29920"/>
    <lineage>
        <taxon>Eukaryota</taxon>
        <taxon>Sar</taxon>
        <taxon>Stramenopiles</taxon>
        <taxon>Oomycota</taxon>
        <taxon>Peronosporomycetes</taxon>
        <taxon>Peronosporales</taxon>
        <taxon>Peronosporaceae</taxon>
        <taxon>Phytophthora</taxon>
    </lineage>
</organism>
<dbReference type="OrthoDB" id="71624at2759"/>
<keyword evidence="3 8" id="KW-0479">Metal-binding</keyword>
<dbReference type="Pfam" id="PF01457">
    <property type="entry name" value="Peptidase_M8"/>
    <property type="match status" value="1"/>
</dbReference>
<feature type="active site" evidence="7">
    <location>
        <position position="575"/>
    </location>
</feature>
<dbReference type="GO" id="GO:0004222">
    <property type="term" value="F:metalloendopeptidase activity"/>
    <property type="evidence" value="ECO:0007669"/>
    <property type="project" value="InterPro"/>
</dbReference>
<dbReference type="PANTHER" id="PTHR10942">
    <property type="entry name" value="LEISHMANOLYSIN-LIKE PEPTIDASE"/>
    <property type="match status" value="1"/>
</dbReference>
<feature type="region of interest" description="Disordered" evidence="10">
    <location>
        <begin position="718"/>
        <end position="777"/>
    </location>
</feature>
<sequence length="1293" mass="143574">MKKLLGGIFARSQSAESVRAASTPTADADTSFVPTAKRWGGFLLPSASHPQPLPADQEMLKSLDAVLRGVAAHLKAVITEMLDGEEFDQELRNLRDFVEEAVAKLEQQSGELSLELLKNYFSCSMGFALCEQTAFPSLVLDFVAKMRVFAMKEELSNMVKQSQAGKHHEEALPSAASGLFEDMIPPLQLLMNCVVAIASNKTLMEKFRCELPNLIALTAEEYPLAAVFIRDYCSRALMAVPELSFNAGLTWYLLDCDIIAKTIERMTDYTLATTTTLETAERALQAYLRSTSERSIQACGGTGIDDSAAAAAVSEALGLTPIHLETWRIEAQSHHHHDCIHDRKADEFERSVHLESLVIPQNFVHEESAAQTSARDYFTTAFLDVIGLSTTQTHRKLEATATSTAFQPLRIAFDISKLFSDPGYKCEKVGEIVQVDNEAYTCSQEDILTPAKKDFLTSVLLKTISDYFGSILSVQRVAGNLVVKGMSCSNETDWACCSNSMPAFYRSNGVANADYLLHVTARPTVGAVIAWALPCNLDQYGRPISGQANFSPSRLNPSGTTGASRTEQVGTALHEMTHALVFSQRLFVNFRQPRNGPLWKYENVVVQTQGTGGVTVSKIVTPQVVQQIKQHFNCFDWTDAGLELENGDKGGSSFSSHWEKRVVMNEYMSAISAYDPVYSALTLALFADSGCRRAKAAESPATTSSTSSRFLAFFSHKKQDGQLPEDKRPPLRIRTKKPKNRTKRSRSRSFSGGEEESDALARSANTKLYPPPDGRANGQLAARVARDNCAGVFPQRSSRSSSLRYSTRSSESSSSSSRSSGSSLRRERRQNLAVVFDRDHDALRRRASSDVSSVDSETKGLASPSSSGPREMWRESSVDEFLSSFPRDLPTDVRTTCHVKSPRRSKAYMRGLIVSLEFEIRGTKWAAYFLQIVHNARKQKRISLRSAISVKWAICALVQGEARARQEQQKRSEMTLQRKMTEYRVALQCVAGTSVVKYGRKGKPHATNLCVENGDTLRWTSKLLAQATHIAVDGVAATTTMGKKRVKAKNAIPLASIVRVTSGPSTSVLARALHKGTLVLEDSGCTLSVVTHTRTLDLKAKTAEEREWLQRSLEFLVDLARDHERRVAQQVELTIMKRMENLPVWKYGRKGKPHKTRVFVDRFGEVSWLGRSGDSLQLDEIISVHEGHRTPVFARARAAGLVTSAKAAHCFSLVTTLRSLDIEAVNEQQRDWFVVAFRYLLDKVHEKTAAMQRERAERQLRMLQDLCREDEEDYLTGDGDDIYYDDLPPARHA</sequence>
<gene>
    <name evidence="11" type="ORF">JG687_00003368</name>
</gene>
<reference evidence="11" key="1">
    <citation type="submission" date="2021-01" db="EMBL/GenBank/DDBJ databases">
        <title>Phytophthora aleatoria, a newly-described species from Pinus radiata is distinct from Phytophthora cactorum isolates based on comparative genomics.</title>
        <authorList>
            <person name="Mcdougal R."/>
            <person name="Panda P."/>
            <person name="Williams N."/>
            <person name="Studholme D.J."/>
        </authorList>
    </citation>
    <scope>NUCLEOTIDE SEQUENCE</scope>
    <source>
        <strain evidence="11">NZFS 3830</strain>
    </source>
</reference>
<feature type="region of interest" description="Disordered" evidence="10">
    <location>
        <begin position="846"/>
        <end position="873"/>
    </location>
</feature>
<dbReference type="GO" id="GO:0007155">
    <property type="term" value="P:cell adhesion"/>
    <property type="evidence" value="ECO:0007669"/>
    <property type="project" value="InterPro"/>
</dbReference>
<dbReference type="VEuPathDB" id="FungiDB:PC110_g7712"/>
<feature type="binding site" evidence="8">
    <location>
        <position position="574"/>
    </location>
    <ligand>
        <name>Zn(2+)</name>
        <dbReference type="ChEBI" id="CHEBI:29105"/>
        <note>catalytic</note>
    </ligand>
</feature>
<comment type="caution">
    <text evidence="11">The sequence shown here is derived from an EMBL/GenBank/DDBJ whole genome shotgun (WGS) entry which is preliminary data.</text>
</comment>
<proteinExistence type="inferred from homology"/>
<evidence type="ECO:0000256" key="2">
    <source>
        <dbReference type="ARBA" id="ARBA00022670"/>
    </source>
</evidence>
<evidence type="ECO:0000256" key="10">
    <source>
        <dbReference type="SAM" id="MobiDB-lite"/>
    </source>
</evidence>
<feature type="compositionally biased region" description="Basic and acidic residues" evidence="10">
    <location>
        <begin position="718"/>
        <end position="729"/>
    </location>
</feature>
<feature type="coiled-coil region" evidence="9">
    <location>
        <begin position="88"/>
        <end position="115"/>
    </location>
</feature>
<evidence type="ECO:0000256" key="3">
    <source>
        <dbReference type="ARBA" id="ARBA00022723"/>
    </source>
</evidence>
<feature type="compositionally biased region" description="Basic residues" evidence="10">
    <location>
        <begin position="730"/>
        <end position="747"/>
    </location>
</feature>
<protein>
    <submittedName>
        <fullName evidence="11">Uncharacterized protein</fullName>
    </submittedName>
</protein>
<accession>A0A8T1USL4</accession>
<dbReference type="EMBL" id="JAENGZ010000103">
    <property type="protein sequence ID" value="KAG6969183.1"/>
    <property type="molecule type" value="Genomic_DNA"/>
</dbReference>
<comment type="cofactor">
    <cofactor evidence="8">
        <name>Zn(2+)</name>
        <dbReference type="ChEBI" id="CHEBI:29105"/>
    </cofactor>
    <text evidence="8">Binds 1 zinc ion per subunit.</text>
</comment>
<evidence type="ECO:0000256" key="8">
    <source>
        <dbReference type="PIRSR" id="PIRSR601577-2"/>
    </source>
</evidence>
<evidence type="ECO:0000256" key="7">
    <source>
        <dbReference type="PIRSR" id="PIRSR601577-1"/>
    </source>
</evidence>
<dbReference type="Proteomes" id="UP000688947">
    <property type="component" value="Unassembled WGS sequence"/>
</dbReference>
<dbReference type="GO" id="GO:0006508">
    <property type="term" value="P:proteolysis"/>
    <property type="evidence" value="ECO:0007669"/>
    <property type="project" value="UniProtKB-KW"/>
</dbReference>
<feature type="binding site" evidence="8">
    <location>
        <position position="578"/>
    </location>
    <ligand>
        <name>Zn(2+)</name>
        <dbReference type="ChEBI" id="CHEBI:29105"/>
        <note>catalytic</note>
    </ligand>
</feature>
<feature type="binding site" evidence="8">
    <location>
        <position position="657"/>
    </location>
    <ligand>
        <name>Zn(2+)</name>
        <dbReference type="ChEBI" id="CHEBI:29105"/>
        <note>catalytic</note>
    </ligand>
</feature>
<evidence type="ECO:0000256" key="5">
    <source>
        <dbReference type="ARBA" id="ARBA00022833"/>
    </source>
</evidence>
<keyword evidence="4" id="KW-0378">Hydrolase</keyword>
<evidence type="ECO:0000256" key="6">
    <source>
        <dbReference type="ARBA" id="ARBA00023049"/>
    </source>
</evidence>
<comment type="similarity">
    <text evidence="1">Belongs to the peptidase M8 family.</text>
</comment>